<dbReference type="SUPFAM" id="SSF57798">
    <property type="entry name" value="Casein kinase II beta subunit"/>
    <property type="match status" value="1"/>
</dbReference>
<dbReference type="Pfam" id="PF01214">
    <property type="entry name" value="CK_II_beta"/>
    <property type="match status" value="1"/>
</dbReference>
<accession>A0A922LAP2</accession>
<dbReference type="PANTHER" id="PTHR11740:SF0">
    <property type="entry name" value="CASEIN KINASE II SUBUNIT BETA"/>
    <property type="match status" value="1"/>
</dbReference>
<evidence type="ECO:0000256" key="1">
    <source>
        <dbReference type="ARBA" id="ARBA00006941"/>
    </source>
</evidence>
<name>A0A922LAP2_DERFA</name>
<feature type="region of interest" description="Disordered" evidence="3">
    <location>
        <begin position="342"/>
        <end position="369"/>
    </location>
</feature>
<feature type="region of interest" description="Disordered" evidence="3">
    <location>
        <begin position="1"/>
        <end position="22"/>
    </location>
</feature>
<proteinExistence type="inferred from homology"/>
<organism evidence="4 5">
    <name type="scientific">Dermatophagoides farinae</name>
    <name type="common">American house dust mite</name>
    <dbReference type="NCBI Taxonomy" id="6954"/>
    <lineage>
        <taxon>Eukaryota</taxon>
        <taxon>Metazoa</taxon>
        <taxon>Ecdysozoa</taxon>
        <taxon>Arthropoda</taxon>
        <taxon>Chelicerata</taxon>
        <taxon>Arachnida</taxon>
        <taxon>Acari</taxon>
        <taxon>Acariformes</taxon>
        <taxon>Sarcoptiformes</taxon>
        <taxon>Astigmata</taxon>
        <taxon>Psoroptidia</taxon>
        <taxon>Analgoidea</taxon>
        <taxon>Pyroglyphidae</taxon>
        <taxon>Dermatophagoidinae</taxon>
        <taxon>Dermatophagoides</taxon>
    </lineage>
</organism>
<feature type="compositionally biased region" description="Low complexity" evidence="3">
    <location>
        <begin position="342"/>
        <end position="354"/>
    </location>
</feature>
<dbReference type="InterPro" id="IPR000704">
    <property type="entry name" value="Casein_kinase_II_reg-sub"/>
</dbReference>
<feature type="region of interest" description="Disordered" evidence="3">
    <location>
        <begin position="40"/>
        <end position="94"/>
    </location>
</feature>
<dbReference type="InterPro" id="IPR016149">
    <property type="entry name" value="Casein_kin_II_reg-sub_N"/>
</dbReference>
<reference evidence="4" key="1">
    <citation type="submission" date="2013-05" db="EMBL/GenBank/DDBJ databases">
        <authorList>
            <person name="Yim A.K.Y."/>
            <person name="Chan T.F."/>
            <person name="Ji K.M."/>
            <person name="Liu X.Y."/>
            <person name="Zhou J.W."/>
            <person name="Li R.Q."/>
            <person name="Yang K.Y."/>
            <person name="Li J."/>
            <person name="Li M."/>
            <person name="Law P.T.W."/>
            <person name="Wu Y.L."/>
            <person name="Cai Z.L."/>
            <person name="Qin H."/>
            <person name="Bao Y."/>
            <person name="Leung R.K.K."/>
            <person name="Ng P.K.S."/>
            <person name="Zou J."/>
            <person name="Zhong X.J."/>
            <person name="Ran P.X."/>
            <person name="Zhong N.S."/>
            <person name="Liu Z.G."/>
            <person name="Tsui S.K.W."/>
        </authorList>
    </citation>
    <scope>NUCLEOTIDE SEQUENCE</scope>
    <source>
        <strain evidence="4">Derf</strain>
        <tissue evidence="4">Whole organism</tissue>
    </source>
</reference>
<dbReference type="FunFam" id="1.10.1820.10:FF:000005">
    <property type="entry name" value="Casein kinase II subunit beta"/>
    <property type="match status" value="1"/>
</dbReference>
<dbReference type="Proteomes" id="UP000790347">
    <property type="component" value="Unassembled WGS sequence"/>
</dbReference>
<dbReference type="InterPro" id="IPR035991">
    <property type="entry name" value="Casein_kinase_II_beta-like"/>
</dbReference>
<dbReference type="FunFam" id="2.20.25.20:FF:000001">
    <property type="entry name" value="Casein kinase II subunit beta"/>
    <property type="match status" value="1"/>
</dbReference>
<comment type="subunit">
    <text evidence="2">Tetramer of two alpha and two beta subunits.</text>
</comment>
<comment type="caution">
    <text evidence="4">The sequence shown here is derived from an EMBL/GenBank/DDBJ whole genome shotgun (WGS) entry which is preliminary data.</text>
</comment>
<comment type="similarity">
    <text evidence="1 2">Belongs to the casein kinase 2 subunit beta family.</text>
</comment>
<gene>
    <name evidence="4" type="primary">CSNK2B_2</name>
    <name evidence="4" type="ORF">DERF_002500</name>
</gene>
<evidence type="ECO:0000313" key="5">
    <source>
        <dbReference type="Proteomes" id="UP000790347"/>
    </source>
</evidence>
<evidence type="ECO:0000256" key="3">
    <source>
        <dbReference type="SAM" id="MobiDB-lite"/>
    </source>
</evidence>
<dbReference type="GO" id="GO:0019887">
    <property type="term" value="F:protein kinase regulator activity"/>
    <property type="evidence" value="ECO:0007669"/>
    <property type="project" value="InterPro"/>
</dbReference>
<dbReference type="EMBL" id="ASGP02000001">
    <property type="protein sequence ID" value="KAH9528563.1"/>
    <property type="molecule type" value="Genomic_DNA"/>
</dbReference>
<dbReference type="GO" id="GO:0005737">
    <property type="term" value="C:cytoplasm"/>
    <property type="evidence" value="ECO:0007669"/>
    <property type="project" value="TreeGrafter"/>
</dbReference>
<dbReference type="GO" id="GO:0016301">
    <property type="term" value="F:kinase activity"/>
    <property type="evidence" value="ECO:0007669"/>
    <property type="project" value="UniProtKB-KW"/>
</dbReference>
<evidence type="ECO:0000256" key="2">
    <source>
        <dbReference type="RuleBase" id="RU361268"/>
    </source>
</evidence>
<dbReference type="GO" id="GO:0005956">
    <property type="term" value="C:protein kinase CK2 complex"/>
    <property type="evidence" value="ECO:0007669"/>
    <property type="project" value="UniProtKB-UniRule"/>
</dbReference>
<reference evidence="4" key="2">
    <citation type="journal article" date="2022" name="Res Sq">
        <title>Comparative Genomics Reveals Insights into the Divergent Evolution of Astigmatic Mites and Household Pest Adaptations.</title>
        <authorList>
            <person name="Xiong Q."/>
            <person name="Wan A.T.-Y."/>
            <person name="Liu X.-Y."/>
            <person name="Fung C.S.-H."/>
            <person name="Xiao X."/>
            <person name="Malainual N."/>
            <person name="Hou J."/>
            <person name="Wang L."/>
            <person name="Wang M."/>
            <person name="Yang K."/>
            <person name="Cui Y."/>
            <person name="Leung E."/>
            <person name="Nong W."/>
            <person name="Shin S.-K."/>
            <person name="Au S."/>
            <person name="Jeong K.Y."/>
            <person name="Chew F.T."/>
            <person name="Hui J."/>
            <person name="Leung T.F."/>
            <person name="Tungtrongchitr A."/>
            <person name="Zhong N."/>
            <person name="Liu Z."/>
            <person name="Tsui S."/>
        </authorList>
    </citation>
    <scope>NUCLEOTIDE SEQUENCE</scope>
    <source>
        <strain evidence="4">Derf</strain>
        <tissue evidence="4">Whole organism</tissue>
    </source>
</reference>
<dbReference type="Gene3D" id="1.10.1820.10">
    <property type="entry name" value="protein kinase ck2 holoenzyme, chain C, domain 1"/>
    <property type="match status" value="1"/>
</dbReference>
<dbReference type="AlphaFoldDB" id="A0A922LAP2"/>
<dbReference type="PRINTS" id="PR00472">
    <property type="entry name" value="CASNKINASEII"/>
</dbReference>
<feature type="compositionally biased region" description="Low complexity" evidence="3">
    <location>
        <begin position="10"/>
        <end position="20"/>
    </location>
</feature>
<dbReference type="Gene3D" id="2.20.25.20">
    <property type="match status" value="1"/>
</dbReference>
<dbReference type="PANTHER" id="PTHR11740">
    <property type="entry name" value="CASEIN KINASE II SUBUNIT BETA"/>
    <property type="match status" value="1"/>
</dbReference>
<dbReference type="SMART" id="SM01085">
    <property type="entry name" value="CK_II_beta"/>
    <property type="match status" value="1"/>
</dbReference>
<protein>
    <recommendedName>
        <fullName evidence="2">Casein kinase II subunit beta</fullName>
        <shortName evidence="2">CK II beta</shortName>
    </recommendedName>
</protein>
<evidence type="ECO:0000313" key="4">
    <source>
        <dbReference type="EMBL" id="KAH9528563.1"/>
    </source>
</evidence>
<sequence>MQSLKSPKRSSSQNANESSSTMIPRYIDYHMNFTTYNSNNSINNNNNNNHNTSSSITTNSLSYNRTTSTTTTTTTNAANTSSTNSSTKNSSTNNTNTTKWIEQFCSTDKFLCKIDTDFIMDAFNLIGLEEKIPHYRQALSIILGDCSDRSQFDSSTSSAENFSSDDGREIEILSSAENLYGLIHARYILTDSGLKKMLEKYKKRRFGLCNRYYCDRAAMLPIGLSDEPNIYSVRLYCPRCMDLYAPHFSSKSVLSDGAWFGTSFPHMFFMVYPEYRPLPPSQQFTATLYGFKIHNEAYEYQRQQFEAAERARKPVFIKTTTTTTTTNQQTISTSSSTATTTTTNAAATSSSNAIKMNGDIGDSRKSTLH</sequence>
<keyword evidence="5" id="KW-1185">Reference proteome</keyword>
<keyword evidence="4" id="KW-0808">Transferase</keyword>
<keyword evidence="4" id="KW-0418">Kinase</keyword>